<evidence type="ECO:0000313" key="3">
    <source>
        <dbReference type="Proteomes" id="UP000692954"/>
    </source>
</evidence>
<dbReference type="Proteomes" id="UP000692954">
    <property type="component" value="Unassembled WGS sequence"/>
</dbReference>
<dbReference type="GO" id="GO:0003950">
    <property type="term" value="F:NAD+ poly-ADP-ribosyltransferase activity"/>
    <property type="evidence" value="ECO:0007669"/>
    <property type="project" value="InterPro"/>
</dbReference>
<dbReference type="Pfam" id="PF00644">
    <property type="entry name" value="PARP"/>
    <property type="match status" value="1"/>
</dbReference>
<accession>A0A8S1MWS9</accession>
<evidence type="ECO:0000313" key="2">
    <source>
        <dbReference type="EMBL" id="CAD8079314.1"/>
    </source>
</evidence>
<comment type="caution">
    <text evidence="2">The sequence shown here is derived from an EMBL/GenBank/DDBJ whole genome shotgun (WGS) entry which is preliminary data.</text>
</comment>
<proteinExistence type="predicted"/>
<dbReference type="AlphaFoldDB" id="A0A8S1MWS9"/>
<dbReference type="InterPro" id="IPR012317">
    <property type="entry name" value="Poly(ADP-ribose)pol_cat_dom"/>
</dbReference>
<name>A0A8S1MWS9_9CILI</name>
<dbReference type="OrthoDB" id="411007at2759"/>
<sequence>MSIRSNLILSNNHKKINNQSKSEIVLKNQTNEQNISFIQNKIKSQLIIKQKPIEEQIVIIRDEIKSLEQRDDISSIKRKFYQSQLKSELVEKLEKIGRAQIVQIPHMNQNLDISNPELMLYVLKESFAYDQNRKLLITNDEDSCGLESLISVYGKDQECLSFRSTDIEYETFCNDQEYRNSYIRTFQEKVSQIFQVPPSDIEMLDVAKGSTILRFTINGRSEIENNQEEIKFLENVCGGQITFYNYFVKANQNHLSISLNDFDPKYNMSWNNFPEKEKRGPKNDQYDYYFPKGCYGFGLNINNLKNKGKNLDWIKMDGNKDEWRILFHGTQNQFVVNIIKEGLQQGNRNAHFSCSSMKNQDQIGKGIYFSDKFEACLEYAHPVQIGDKQFKVLFMSRVNPQKIVMCQSMIKKRYFVVNNSEDVRSYRILLYQSQGV</sequence>
<organism evidence="2 3">
    <name type="scientific">Paramecium sonneborni</name>
    <dbReference type="NCBI Taxonomy" id="65129"/>
    <lineage>
        <taxon>Eukaryota</taxon>
        <taxon>Sar</taxon>
        <taxon>Alveolata</taxon>
        <taxon>Ciliophora</taxon>
        <taxon>Intramacronucleata</taxon>
        <taxon>Oligohymenophorea</taxon>
        <taxon>Peniculida</taxon>
        <taxon>Parameciidae</taxon>
        <taxon>Paramecium</taxon>
    </lineage>
</organism>
<evidence type="ECO:0000259" key="1">
    <source>
        <dbReference type="Pfam" id="PF00644"/>
    </source>
</evidence>
<feature type="domain" description="PARP catalytic" evidence="1">
    <location>
        <begin position="320"/>
        <end position="416"/>
    </location>
</feature>
<dbReference type="PANTHER" id="PTHR36649:SF28">
    <property type="entry name" value="UBIQUITIN-LIKE DOMAIN-CONTAINING PROTEIN"/>
    <property type="match status" value="1"/>
</dbReference>
<protein>
    <recommendedName>
        <fullName evidence="1">PARP catalytic domain-containing protein</fullName>
    </recommendedName>
</protein>
<reference evidence="2" key="1">
    <citation type="submission" date="2021-01" db="EMBL/GenBank/DDBJ databases">
        <authorList>
            <consortium name="Genoscope - CEA"/>
            <person name="William W."/>
        </authorList>
    </citation>
    <scope>NUCLEOTIDE SEQUENCE</scope>
</reference>
<gene>
    <name evidence="2" type="ORF">PSON_ATCC_30995.1.T0390023</name>
</gene>
<keyword evidence="3" id="KW-1185">Reference proteome</keyword>
<dbReference type="PANTHER" id="PTHR36649">
    <property type="entry name" value="UBIQUITIN-LIKE DOMAIN-CONTAINING PROTEIN"/>
    <property type="match status" value="1"/>
</dbReference>
<dbReference type="EMBL" id="CAJJDN010000039">
    <property type="protein sequence ID" value="CAD8079314.1"/>
    <property type="molecule type" value="Genomic_DNA"/>
</dbReference>